<dbReference type="GO" id="GO:0005509">
    <property type="term" value="F:calcium ion binding"/>
    <property type="evidence" value="ECO:0007669"/>
    <property type="project" value="InterPro"/>
</dbReference>
<sequence length="326" mass="34260">MELILLLGAAFGVGLVLDVFDSTDNTTEDAPIDDTPPPTELTDQNDFLEDKTNDDLLVYGLDGDDDILEGYGNSTLFGGEGSDYLRSEGGQDIIFGGNDADTIVIYNSSLRDGEDEATAYGGAGNDWIATRFGDDEVHGGSGNDLIGDATIFGTEVFGGITDDDTIYGGSGNDNISTRVGADIVYGGTGDDQIMSAPSLETEIRYNDLAAPDTLYGGEGNDRVFAVNGSTLFGGEGEDTLATITRASTVDVFEPVVIADFNPDEDMIELTAYGLGNPTFGDITYEDRDDGSVMVSIDGNDYALILNTQSSDLNAANLSIEARPNGG</sequence>
<proteinExistence type="predicted"/>
<dbReference type="EMBL" id="FWFT01000006">
    <property type="protein sequence ID" value="SLN58941.1"/>
    <property type="molecule type" value="Genomic_DNA"/>
</dbReference>
<dbReference type="InterPro" id="IPR001343">
    <property type="entry name" value="Hemolysn_Ca-bd"/>
</dbReference>
<dbReference type="PRINTS" id="PR00313">
    <property type="entry name" value="CABNDNGRPT"/>
</dbReference>
<dbReference type="Gene3D" id="2.150.10.10">
    <property type="entry name" value="Serralysin-like metalloprotease, C-terminal"/>
    <property type="match status" value="2"/>
</dbReference>
<dbReference type="PROSITE" id="PS00330">
    <property type="entry name" value="HEMOLYSIN_CALCIUM"/>
    <property type="match status" value="1"/>
</dbReference>
<dbReference type="InterPro" id="IPR011049">
    <property type="entry name" value="Serralysin-like_metalloprot_C"/>
</dbReference>
<evidence type="ECO:0000313" key="3">
    <source>
        <dbReference type="EMBL" id="SLN58941.1"/>
    </source>
</evidence>
<evidence type="ECO:0000313" key="4">
    <source>
        <dbReference type="Proteomes" id="UP000193623"/>
    </source>
</evidence>
<keyword evidence="4" id="KW-1185">Reference proteome</keyword>
<dbReference type="RefSeq" id="WP_085865509.1">
    <property type="nucleotide sequence ID" value="NZ_FWFT01000006.1"/>
</dbReference>
<evidence type="ECO:0000256" key="2">
    <source>
        <dbReference type="ARBA" id="ARBA00022525"/>
    </source>
</evidence>
<dbReference type="InterPro" id="IPR050557">
    <property type="entry name" value="RTX_toxin/Mannuronan_C5-epim"/>
</dbReference>
<dbReference type="Proteomes" id="UP000193623">
    <property type="component" value="Unassembled WGS sequence"/>
</dbReference>
<evidence type="ECO:0000256" key="1">
    <source>
        <dbReference type="ARBA" id="ARBA00004613"/>
    </source>
</evidence>
<dbReference type="AlphaFoldDB" id="A0A1Y5T9X4"/>
<accession>A0A1Y5T9X4</accession>
<organism evidence="3 4">
    <name type="scientific">Pseudooctadecabacter jejudonensis</name>
    <dbReference type="NCBI Taxonomy" id="1391910"/>
    <lineage>
        <taxon>Bacteria</taxon>
        <taxon>Pseudomonadati</taxon>
        <taxon>Pseudomonadota</taxon>
        <taxon>Alphaproteobacteria</taxon>
        <taxon>Rhodobacterales</taxon>
        <taxon>Paracoccaceae</taxon>
        <taxon>Pseudooctadecabacter</taxon>
    </lineage>
</organism>
<gene>
    <name evidence="3" type="primary">hlyA_4</name>
    <name evidence="3" type="ORF">PSJ8397_03121</name>
</gene>
<protein>
    <submittedName>
        <fullName evidence="3">Hemolysin, plasmid</fullName>
    </submittedName>
</protein>
<name>A0A1Y5T9X4_9RHOB</name>
<reference evidence="3 4" key="1">
    <citation type="submission" date="2017-03" db="EMBL/GenBank/DDBJ databases">
        <authorList>
            <person name="Afonso C.L."/>
            <person name="Miller P.J."/>
            <person name="Scott M.A."/>
            <person name="Spackman E."/>
            <person name="Goraichik I."/>
            <person name="Dimitrov K.M."/>
            <person name="Suarez D.L."/>
            <person name="Swayne D.E."/>
        </authorList>
    </citation>
    <scope>NUCLEOTIDE SEQUENCE [LARGE SCALE GENOMIC DNA]</scope>
    <source>
        <strain evidence="3 4">CECT 8397</strain>
    </source>
</reference>
<comment type="subcellular location">
    <subcellularLocation>
        <location evidence="1">Secreted</location>
    </subcellularLocation>
</comment>
<keyword evidence="2" id="KW-0964">Secreted</keyword>
<dbReference type="InterPro" id="IPR018511">
    <property type="entry name" value="Hemolysin-typ_Ca-bd_CS"/>
</dbReference>
<dbReference type="PANTHER" id="PTHR38340">
    <property type="entry name" value="S-LAYER PROTEIN"/>
    <property type="match status" value="1"/>
</dbReference>
<dbReference type="PANTHER" id="PTHR38340:SF1">
    <property type="entry name" value="S-LAYER PROTEIN"/>
    <property type="match status" value="1"/>
</dbReference>
<dbReference type="Pfam" id="PF00353">
    <property type="entry name" value="HemolysinCabind"/>
    <property type="match status" value="4"/>
</dbReference>
<dbReference type="GO" id="GO:0005576">
    <property type="term" value="C:extracellular region"/>
    <property type="evidence" value="ECO:0007669"/>
    <property type="project" value="UniProtKB-SubCell"/>
</dbReference>
<dbReference type="SUPFAM" id="SSF51120">
    <property type="entry name" value="beta-Roll"/>
    <property type="match status" value="1"/>
</dbReference>
<dbReference type="OrthoDB" id="7771506at2"/>